<sequence length="755" mass="83177">MQREAAAPDALAEAYLRDGGWLNVLERTQDGLEKWTRCYGVINVGTQVFEVSEAPLADAERLFAGPVRAVRYESGSKTFEVTFAPHDQVAEFRCTRNAIAHAHTHGGGKGVFHDDVVAAASWAMSLRALIDESRIPPSKLLPALRATTSTTLDRAPRLHENDTNTNMLSQTGKNKHIHPDEHEAHDAFPWPPRPRTLPWCGYMLVLAEPVSQKWRETFIVLGPDAIAELSAPARGAVLFLWKNDPEAPTHVRLARPRANGPLEVHLVSCEPAFLSTDDPTPATDEVCLRMISQTDELTFAWAHALRTWLTAQETSSCITAPIRWTVASSVARHCASQVLLHGGWGDEAAQNAASALACTIDGPHLVHVSREPYKFRLRSLLQDRLPTDAATLLRGLTARIERVGAPKARMRLDCLGLDLAEAAAIVHDKAMDFHVKPFFRQAAHYRLHVHYRGHAVYGSPLRVKADPGPPSPSHCTIGDLRVKRVDDKKLCVVQFTVSRRDALLNLLTNANAPFEHVFQVQMAPESSGKVVDVRHAEMAQCTAHLAVPSDAQEVKVEVTLAGHPVRDSPFLIRLQSRQDTDASAIGEDPQTVTKGPSEASFYRDLLQTLSLTSPTRGPAPSNSREEHKTRQAPLGAMPSTSNLVALEKAYAQLAATLAPLAQVARIERLDAAPSAQWKRLLNREPYLPILQETPVDQVLEQLRELSIAFSKSMLPNRHVLVQQIDALVQALGALLQPHRNNSSSSTFRSAYHHQP</sequence>
<evidence type="ECO:0000256" key="1">
    <source>
        <dbReference type="SAM" id="MobiDB-lite"/>
    </source>
</evidence>
<dbReference type="Gene3D" id="2.60.40.10">
    <property type="entry name" value="Immunoglobulins"/>
    <property type="match status" value="2"/>
</dbReference>
<dbReference type="InParanoid" id="A0A2R5GA05"/>
<evidence type="ECO:0000313" key="2">
    <source>
        <dbReference type="EMBL" id="GBG24921.1"/>
    </source>
</evidence>
<keyword evidence="3" id="KW-1185">Reference proteome</keyword>
<dbReference type="EMBL" id="BEYU01000009">
    <property type="protein sequence ID" value="GBG24921.1"/>
    <property type="molecule type" value="Genomic_DNA"/>
</dbReference>
<proteinExistence type="predicted"/>
<name>A0A2R5GA05_9STRA</name>
<evidence type="ECO:0000313" key="3">
    <source>
        <dbReference type="Proteomes" id="UP000241890"/>
    </source>
</evidence>
<evidence type="ECO:0008006" key="4">
    <source>
        <dbReference type="Google" id="ProtNLM"/>
    </source>
</evidence>
<dbReference type="Proteomes" id="UP000241890">
    <property type="component" value="Unassembled WGS sequence"/>
</dbReference>
<protein>
    <recommendedName>
        <fullName evidence="4">PH domain-containing protein</fullName>
    </recommendedName>
</protein>
<organism evidence="2 3">
    <name type="scientific">Hondaea fermentalgiana</name>
    <dbReference type="NCBI Taxonomy" id="2315210"/>
    <lineage>
        <taxon>Eukaryota</taxon>
        <taxon>Sar</taxon>
        <taxon>Stramenopiles</taxon>
        <taxon>Bigyra</taxon>
        <taxon>Labyrinthulomycetes</taxon>
        <taxon>Thraustochytrida</taxon>
        <taxon>Thraustochytriidae</taxon>
        <taxon>Hondaea</taxon>
    </lineage>
</organism>
<feature type="region of interest" description="Disordered" evidence="1">
    <location>
        <begin position="611"/>
        <end position="636"/>
    </location>
</feature>
<dbReference type="InterPro" id="IPR013783">
    <property type="entry name" value="Ig-like_fold"/>
</dbReference>
<dbReference type="AlphaFoldDB" id="A0A2R5GA05"/>
<comment type="caution">
    <text evidence="2">The sequence shown here is derived from an EMBL/GenBank/DDBJ whole genome shotgun (WGS) entry which is preliminary data.</text>
</comment>
<reference evidence="2 3" key="1">
    <citation type="submission" date="2017-12" db="EMBL/GenBank/DDBJ databases">
        <title>Sequencing, de novo assembly and annotation of complete genome of a new Thraustochytrid species, strain FCC1311.</title>
        <authorList>
            <person name="Sedici K."/>
            <person name="Godart F."/>
            <person name="Aiese Cigliano R."/>
            <person name="Sanseverino W."/>
            <person name="Barakat M."/>
            <person name="Ortet P."/>
            <person name="Marechal E."/>
            <person name="Cagnac O."/>
            <person name="Amato A."/>
        </authorList>
    </citation>
    <scope>NUCLEOTIDE SEQUENCE [LARGE SCALE GENOMIC DNA]</scope>
</reference>
<accession>A0A2R5GA05</accession>
<gene>
    <name evidence="2" type="ORF">FCC1311_011382</name>
</gene>